<gene>
    <name evidence="1" type="ORF">LIER_35950</name>
</gene>
<comment type="caution">
    <text evidence="1">The sequence shown here is derived from an EMBL/GenBank/DDBJ whole genome shotgun (WGS) entry which is preliminary data.</text>
</comment>
<organism evidence="1 2">
    <name type="scientific">Lithospermum erythrorhizon</name>
    <name type="common">Purple gromwell</name>
    <name type="synonym">Lithospermum officinale var. erythrorhizon</name>
    <dbReference type="NCBI Taxonomy" id="34254"/>
    <lineage>
        <taxon>Eukaryota</taxon>
        <taxon>Viridiplantae</taxon>
        <taxon>Streptophyta</taxon>
        <taxon>Embryophyta</taxon>
        <taxon>Tracheophyta</taxon>
        <taxon>Spermatophyta</taxon>
        <taxon>Magnoliopsida</taxon>
        <taxon>eudicotyledons</taxon>
        <taxon>Gunneridae</taxon>
        <taxon>Pentapetalae</taxon>
        <taxon>asterids</taxon>
        <taxon>lamiids</taxon>
        <taxon>Boraginales</taxon>
        <taxon>Boraginaceae</taxon>
        <taxon>Boraginoideae</taxon>
        <taxon>Lithospermeae</taxon>
        <taxon>Lithospermum</taxon>
    </lineage>
</organism>
<dbReference type="InterPro" id="IPR043128">
    <property type="entry name" value="Rev_trsase/Diguanyl_cyclase"/>
</dbReference>
<evidence type="ECO:0000313" key="2">
    <source>
        <dbReference type="Proteomes" id="UP001454036"/>
    </source>
</evidence>
<protein>
    <submittedName>
        <fullName evidence="1">Uncharacterized protein</fullName>
    </submittedName>
</protein>
<dbReference type="Gene3D" id="3.30.70.270">
    <property type="match status" value="1"/>
</dbReference>
<dbReference type="PANTHER" id="PTHR24559">
    <property type="entry name" value="TRANSPOSON TY3-I GAG-POL POLYPROTEIN"/>
    <property type="match status" value="1"/>
</dbReference>
<dbReference type="PANTHER" id="PTHR24559:SF444">
    <property type="entry name" value="REVERSE TRANSCRIPTASE DOMAIN-CONTAINING PROTEIN"/>
    <property type="match status" value="1"/>
</dbReference>
<dbReference type="InterPro" id="IPR053134">
    <property type="entry name" value="RNA-dir_DNA_polymerase"/>
</dbReference>
<dbReference type="Gene3D" id="3.10.10.10">
    <property type="entry name" value="HIV Type 1 Reverse Transcriptase, subunit A, domain 1"/>
    <property type="match status" value="1"/>
</dbReference>
<sequence length="202" mass="23471">MPGVDLEVSVHRFPTLIGWLIPAPGTRWSTSWTPFERYYLIFMIEEDVDKTAFVTEYGIYCSKIIAFGLKNVGATYQSMVNKETMRPTSARALTTYEENAYLVLDKQLEKLFKGPRHMWGLIFKGDFIVFRCYVKPNPDKIATMQAMRPRTQKEAQRLTGRIIALTRFISNAGDRSLPFFKDIKKGKKFEWTPECEKSFQEL</sequence>
<proteinExistence type="predicted"/>
<keyword evidence="2" id="KW-1185">Reference proteome</keyword>
<dbReference type="EMBL" id="BAABME010016108">
    <property type="protein sequence ID" value="GAA0144510.1"/>
    <property type="molecule type" value="Genomic_DNA"/>
</dbReference>
<dbReference type="Proteomes" id="UP001454036">
    <property type="component" value="Unassembled WGS sequence"/>
</dbReference>
<dbReference type="AlphaFoldDB" id="A0AAV3NYV8"/>
<dbReference type="SUPFAM" id="SSF56672">
    <property type="entry name" value="DNA/RNA polymerases"/>
    <property type="match status" value="1"/>
</dbReference>
<dbReference type="InterPro" id="IPR043502">
    <property type="entry name" value="DNA/RNA_pol_sf"/>
</dbReference>
<name>A0AAV3NYV8_LITER</name>
<evidence type="ECO:0000313" key="1">
    <source>
        <dbReference type="EMBL" id="GAA0144510.1"/>
    </source>
</evidence>
<accession>A0AAV3NYV8</accession>
<reference evidence="1 2" key="1">
    <citation type="submission" date="2024-01" db="EMBL/GenBank/DDBJ databases">
        <title>The complete chloroplast genome sequence of Lithospermum erythrorhizon: insights into the phylogenetic relationship among Boraginaceae species and the maternal lineages of purple gromwells.</title>
        <authorList>
            <person name="Okada T."/>
            <person name="Watanabe K."/>
        </authorList>
    </citation>
    <scope>NUCLEOTIDE SEQUENCE [LARGE SCALE GENOMIC DNA]</scope>
</reference>